<evidence type="ECO:0000256" key="10">
    <source>
        <dbReference type="RuleBase" id="RU362022"/>
    </source>
</evidence>
<keyword evidence="6 10" id="KW-0949">S-adenosyl-L-methionine</keyword>
<dbReference type="Proteomes" id="UP000256328">
    <property type="component" value="Unassembled WGS sequence"/>
</dbReference>
<dbReference type="AlphaFoldDB" id="A0A3D8QUN0"/>
<evidence type="ECO:0000256" key="2">
    <source>
        <dbReference type="ARBA" id="ARBA00009140"/>
    </source>
</evidence>
<dbReference type="InterPro" id="IPR025770">
    <property type="entry name" value="PPMT_MeTrfase"/>
</dbReference>
<feature type="transmembrane region" description="Helical" evidence="10">
    <location>
        <begin position="120"/>
        <end position="138"/>
    </location>
</feature>
<dbReference type="PANTHER" id="PTHR12714:SF9">
    <property type="entry name" value="PROTEIN-S-ISOPRENYLCYSTEINE O-METHYLTRANSFERASE"/>
    <property type="match status" value="1"/>
</dbReference>
<dbReference type="InterPro" id="IPR007269">
    <property type="entry name" value="ICMT_MeTrfase"/>
</dbReference>
<keyword evidence="5" id="KW-0808">Transferase</keyword>
<dbReference type="EMBL" id="PDLN01000015">
    <property type="protein sequence ID" value="RDW65462.1"/>
    <property type="molecule type" value="Genomic_DNA"/>
</dbReference>
<comment type="caution">
    <text evidence="12">The sequence shown here is derived from an EMBL/GenBank/DDBJ whole genome shotgun (WGS) entry which is preliminary data.</text>
</comment>
<comment type="similarity">
    <text evidence="2 10">Belongs to the class VI-like SAM-binding methyltransferase superfamily. Isoprenylcysteine carboxyl methyltransferase family.</text>
</comment>
<keyword evidence="7 10" id="KW-0812">Transmembrane</keyword>
<evidence type="ECO:0000256" key="5">
    <source>
        <dbReference type="ARBA" id="ARBA00022679"/>
    </source>
</evidence>
<keyword evidence="10" id="KW-0256">Endoplasmic reticulum</keyword>
<keyword evidence="4 10" id="KW-0489">Methyltransferase</keyword>
<dbReference type="GO" id="GO:0032259">
    <property type="term" value="P:methylation"/>
    <property type="evidence" value="ECO:0007669"/>
    <property type="project" value="UniProtKB-KW"/>
</dbReference>
<feature type="transmembrane region" description="Helical" evidence="10">
    <location>
        <begin position="90"/>
        <end position="108"/>
    </location>
</feature>
<comment type="catalytic activity">
    <reaction evidence="10">
        <text>[protein]-C-terminal S-[(2E,6E)-farnesyl]-L-cysteine + S-adenosyl-L-methionine = [protein]-C-terminal S-[(2E,6E)-farnesyl]-L-cysteine methyl ester + S-adenosyl-L-homocysteine</text>
        <dbReference type="Rhea" id="RHEA:21672"/>
        <dbReference type="Rhea" id="RHEA-COMP:12125"/>
        <dbReference type="Rhea" id="RHEA-COMP:12126"/>
        <dbReference type="ChEBI" id="CHEBI:57856"/>
        <dbReference type="ChEBI" id="CHEBI:59789"/>
        <dbReference type="ChEBI" id="CHEBI:90510"/>
        <dbReference type="ChEBI" id="CHEBI:90511"/>
        <dbReference type="EC" id="2.1.1.100"/>
    </reaction>
</comment>
<evidence type="ECO:0000256" key="3">
    <source>
        <dbReference type="ARBA" id="ARBA00012151"/>
    </source>
</evidence>
<proteinExistence type="inferred from homology"/>
<evidence type="ECO:0000256" key="7">
    <source>
        <dbReference type="ARBA" id="ARBA00022692"/>
    </source>
</evidence>
<evidence type="ECO:0000256" key="8">
    <source>
        <dbReference type="ARBA" id="ARBA00022989"/>
    </source>
</evidence>
<feature type="transmembrane region" description="Helical" evidence="10">
    <location>
        <begin position="189"/>
        <end position="211"/>
    </location>
</feature>
<comment type="subcellular location">
    <subcellularLocation>
        <location evidence="10">Endoplasmic reticulum membrane</location>
        <topology evidence="10">Multi-pass membrane protein</topology>
    </subcellularLocation>
    <subcellularLocation>
        <location evidence="1">Membrane</location>
        <topology evidence="1">Multi-pass membrane protein</topology>
    </subcellularLocation>
</comment>
<evidence type="ECO:0000256" key="9">
    <source>
        <dbReference type="ARBA" id="ARBA00023136"/>
    </source>
</evidence>
<keyword evidence="13" id="KW-1185">Reference proteome</keyword>
<evidence type="ECO:0000313" key="13">
    <source>
        <dbReference type="Proteomes" id="UP000256328"/>
    </source>
</evidence>
<dbReference type="GO" id="GO:0005789">
    <property type="term" value="C:endoplasmic reticulum membrane"/>
    <property type="evidence" value="ECO:0007669"/>
    <property type="project" value="UniProtKB-SubCell"/>
</dbReference>
<evidence type="ECO:0000256" key="1">
    <source>
        <dbReference type="ARBA" id="ARBA00004141"/>
    </source>
</evidence>
<name>A0A3D8QUN0_9HELO</name>
<protein>
    <recommendedName>
        <fullName evidence="3 10">Protein-S-isoprenylcysteine O-methyltransferase</fullName>
        <ecNumber evidence="3 10">2.1.1.100</ecNumber>
    </recommendedName>
</protein>
<gene>
    <name evidence="12" type="ORF">BP5796_10154</name>
</gene>
<reference evidence="12 13" key="1">
    <citation type="journal article" date="2018" name="IMA Fungus">
        <title>IMA Genome-F 9: Draft genome sequence of Annulohypoxylon stygium, Aspergillus mulundensis, Berkeleyomyces basicola (syn. Thielaviopsis basicola), Ceratocystis smalleyi, two Cercospora beticola strains, Coleophoma cylindrospora, Fusarium fracticaudum, Phialophora cf. hyalina, and Morchella septimelata.</title>
        <authorList>
            <person name="Wingfield B.D."/>
            <person name="Bills G.F."/>
            <person name="Dong Y."/>
            <person name="Huang W."/>
            <person name="Nel W.J."/>
            <person name="Swalarsk-Parry B.S."/>
            <person name="Vaghefi N."/>
            <person name="Wilken P.M."/>
            <person name="An Z."/>
            <person name="de Beer Z.W."/>
            <person name="De Vos L."/>
            <person name="Chen L."/>
            <person name="Duong T.A."/>
            <person name="Gao Y."/>
            <person name="Hammerbacher A."/>
            <person name="Kikkert J.R."/>
            <person name="Li Y."/>
            <person name="Li H."/>
            <person name="Li K."/>
            <person name="Li Q."/>
            <person name="Liu X."/>
            <person name="Ma X."/>
            <person name="Naidoo K."/>
            <person name="Pethybridge S.J."/>
            <person name="Sun J."/>
            <person name="Steenkamp E.T."/>
            <person name="van der Nest M.A."/>
            <person name="van Wyk S."/>
            <person name="Wingfield M.J."/>
            <person name="Xiong C."/>
            <person name="Yue Q."/>
            <person name="Zhang X."/>
        </authorList>
    </citation>
    <scope>NUCLEOTIDE SEQUENCE [LARGE SCALE GENOMIC DNA]</scope>
    <source>
        <strain evidence="12 13">BP5796</strain>
    </source>
</reference>
<dbReference type="GO" id="GO:0004671">
    <property type="term" value="F:protein C-terminal S-isoprenylcysteine carboxyl O-methyltransferase activity"/>
    <property type="evidence" value="ECO:0007669"/>
    <property type="project" value="UniProtKB-EC"/>
</dbReference>
<keyword evidence="8 10" id="KW-1133">Transmembrane helix</keyword>
<evidence type="ECO:0000313" key="12">
    <source>
        <dbReference type="EMBL" id="RDW65462.1"/>
    </source>
</evidence>
<organism evidence="12 13">
    <name type="scientific">Coleophoma crateriformis</name>
    <dbReference type="NCBI Taxonomy" id="565419"/>
    <lineage>
        <taxon>Eukaryota</taxon>
        <taxon>Fungi</taxon>
        <taxon>Dikarya</taxon>
        <taxon>Ascomycota</taxon>
        <taxon>Pezizomycotina</taxon>
        <taxon>Leotiomycetes</taxon>
        <taxon>Helotiales</taxon>
        <taxon>Dermateaceae</taxon>
        <taxon>Coleophoma</taxon>
    </lineage>
</organism>
<evidence type="ECO:0000256" key="6">
    <source>
        <dbReference type="ARBA" id="ARBA00022691"/>
    </source>
</evidence>
<dbReference type="EC" id="2.1.1.100" evidence="3 10"/>
<keyword evidence="9 10" id="KW-0472">Membrane</keyword>
<evidence type="ECO:0000256" key="4">
    <source>
        <dbReference type="ARBA" id="ARBA00022603"/>
    </source>
</evidence>
<feature type="compositionally biased region" description="Polar residues" evidence="11">
    <location>
        <begin position="15"/>
        <end position="27"/>
    </location>
</feature>
<dbReference type="Pfam" id="PF04140">
    <property type="entry name" value="ICMT"/>
    <property type="match status" value="1"/>
</dbReference>
<evidence type="ECO:0000256" key="11">
    <source>
        <dbReference type="SAM" id="MobiDB-lite"/>
    </source>
</evidence>
<accession>A0A3D8QUN0</accession>
<feature type="region of interest" description="Disordered" evidence="11">
    <location>
        <begin position="1"/>
        <end position="30"/>
    </location>
</feature>
<dbReference type="PANTHER" id="PTHR12714">
    <property type="entry name" value="PROTEIN-S ISOPRENYLCYSTEINE O-METHYLTRANSFERASE"/>
    <property type="match status" value="1"/>
</dbReference>
<sequence>MAAEQVSYLGEHQDPNFTTTRRISQPRNGGANAFAQLSRGGIGGGQAAQENGQSNNADNGPSINDALLAYEKQYYAHQPKSLSGIAGRSFLLGVGLTSSSILTLYLLLGENISTRLWRAPFFVALLSLFHFLEFLTTAHTNTPAANISSFLLSSNGSAYTIAHFSALCECILTNLFFPNTSIFPDPLPSITLALGLFLVLLGQTVRSIAMIQAGTNFNHVVQRRRNPSHRLVTSGIYAILRHPSYFGFFWWGIGSQLVLGNRVCLVGYAVVLWKFFHARIDGEEELLIRFFGESYEAYRRRSWVGIPGCG</sequence>
<feature type="transmembrane region" description="Helical" evidence="10">
    <location>
        <begin position="231"/>
        <end position="253"/>
    </location>
</feature>
<dbReference type="Gene3D" id="1.20.120.1630">
    <property type="match status" value="1"/>
</dbReference>
<dbReference type="PROSITE" id="PS51564">
    <property type="entry name" value="SAM_ICMT"/>
    <property type="match status" value="1"/>
</dbReference>
<dbReference type="OrthoDB" id="422086at2759"/>